<keyword evidence="2" id="KW-1185">Reference proteome</keyword>
<organism evidence="1 2">
    <name type="scientific">Oesophagostomum dentatum</name>
    <name type="common">Nodular worm</name>
    <dbReference type="NCBI Taxonomy" id="61180"/>
    <lineage>
        <taxon>Eukaryota</taxon>
        <taxon>Metazoa</taxon>
        <taxon>Ecdysozoa</taxon>
        <taxon>Nematoda</taxon>
        <taxon>Chromadorea</taxon>
        <taxon>Rhabditida</taxon>
        <taxon>Rhabditina</taxon>
        <taxon>Rhabditomorpha</taxon>
        <taxon>Strongyloidea</taxon>
        <taxon>Strongylidae</taxon>
        <taxon>Oesophagostomum</taxon>
    </lineage>
</organism>
<dbReference type="AlphaFoldDB" id="A0A0B1T8M0"/>
<gene>
    <name evidence="1" type="ORF">OESDEN_08427</name>
</gene>
<accession>A0A0B1T8M0</accession>
<reference evidence="1 2" key="1">
    <citation type="submission" date="2014-03" db="EMBL/GenBank/DDBJ databases">
        <title>Draft genome of the hookworm Oesophagostomum dentatum.</title>
        <authorList>
            <person name="Mitreva M."/>
        </authorList>
    </citation>
    <scope>NUCLEOTIDE SEQUENCE [LARGE SCALE GENOMIC DNA]</scope>
    <source>
        <strain evidence="1 2">OD-Hann</strain>
    </source>
</reference>
<evidence type="ECO:0000313" key="1">
    <source>
        <dbReference type="EMBL" id="KHJ91700.1"/>
    </source>
</evidence>
<proteinExistence type="predicted"/>
<sequence>MDGKLSNNEMVAVMRRRMRRGMERPRDTGLIRLFDALVICGKRAYHASPLPFY</sequence>
<evidence type="ECO:0008006" key="3">
    <source>
        <dbReference type="Google" id="ProtNLM"/>
    </source>
</evidence>
<protein>
    <recommendedName>
        <fullName evidence="3">EF-hand domain-containing protein</fullName>
    </recommendedName>
</protein>
<dbReference type="EMBL" id="KN551871">
    <property type="protein sequence ID" value="KHJ91700.1"/>
    <property type="molecule type" value="Genomic_DNA"/>
</dbReference>
<evidence type="ECO:0000313" key="2">
    <source>
        <dbReference type="Proteomes" id="UP000053660"/>
    </source>
</evidence>
<dbReference type="Proteomes" id="UP000053660">
    <property type="component" value="Unassembled WGS sequence"/>
</dbReference>
<name>A0A0B1T8M0_OESDE</name>